<comment type="subunit">
    <text evidence="4">Binds to the 5'UTR of the OLI1 mRNA.</text>
</comment>
<keyword evidence="6" id="KW-0810">Translation regulation</keyword>
<dbReference type="EMBL" id="CDQK01000001">
    <property type="protein sequence ID" value="CEP20452.1"/>
    <property type="molecule type" value="Genomic_DNA"/>
</dbReference>
<evidence type="ECO:0000256" key="4">
    <source>
        <dbReference type="ARBA" id="ARBA00011657"/>
    </source>
</evidence>
<dbReference type="Pfam" id="PF12921">
    <property type="entry name" value="ATP13"/>
    <property type="match status" value="1"/>
</dbReference>
<gene>
    <name evidence="9" type="ORF">BN1211_0324</name>
</gene>
<comment type="subcellular location">
    <subcellularLocation>
        <location evidence="2">Mitochondrion</location>
    </subcellularLocation>
</comment>
<evidence type="ECO:0000256" key="1">
    <source>
        <dbReference type="ARBA" id="ARBA00002412"/>
    </source>
</evidence>
<comment type="function">
    <text evidence="1">Required for translation of the mitochondrial OLI1 transcript coding for the mitochondrial ATP synthase subunit 9.</text>
</comment>
<dbReference type="GO" id="GO:0005739">
    <property type="term" value="C:mitochondrion"/>
    <property type="evidence" value="ECO:0007669"/>
    <property type="project" value="UniProtKB-SubCell"/>
</dbReference>
<protein>
    <recommendedName>
        <fullName evidence="5">ATPase expression protein 2, mitochondrial</fullName>
    </recommendedName>
</protein>
<name>A0A0H5BZ18_CYBJN</name>
<dbReference type="GO" id="GO:0006417">
    <property type="term" value="P:regulation of translation"/>
    <property type="evidence" value="ECO:0007669"/>
    <property type="project" value="UniProtKB-KW"/>
</dbReference>
<evidence type="ECO:0000256" key="2">
    <source>
        <dbReference type="ARBA" id="ARBA00004173"/>
    </source>
</evidence>
<comment type="similarity">
    <text evidence="3">Belongs to the AEP2 family.</text>
</comment>
<evidence type="ECO:0000256" key="6">
    <source>
        <dbReference type="ARBA" id="ARBA00022845"/>
    </source>
</evidence>
<dbReference type="InterPro" id="IPR024319">
    <property type="entry name" value="ATPase_expression_mit"/>
</dbReference>
<proteinExistence type="inferred from homology"/>
<evidence type="ECO:0000313" key="10">
    <source>
        <dbReference type="Proteomes" id="UP000038830"/>
    </source>
</evidence>
<reference evidence="10" key="1">
    <citation type="journal article" date="2015" name="J. Biotechnol.">
        <title>The structure of the Cyberlindnera jadinii genome and its relation to Candida utilis analyzed by the occurrence of single nucleotide polymorphisms.</title>
        <authorList>
            <person name="Rupp O."/>
            <person name="Brinkrolf K."/>
            <person name="Buerth C."/>
            <person name="Kunigo M."/>
            <person name="Schneider J."/>
            <person name="Jaenicke S."/>
            <person name="Goesmann A."/>
            <person name="Puehler A."/>
            <person name="Jaeger K.-E."/>
            <person name="Ernst J.F."/>
        </authorList>
    </citation>
    <scope>NUCLEOTIDE SEQUENCE [LARGE SCALE GENOMIC DNA]</scope>
    <source>
        <strain evidence="10">ATCC 18201 / CBS 1600 / BCRC 20928 / JCM 3617 / NBRC 0987 / NRRL Y-1542</strain>
    </source>
</reference>
<organism evidence="9 10">
    <name type="scientific">Cyberlindnera jadinii (strain ATCC 18201 / CBS 1600 / BCRC 20928 / JCM 3617 / NBRC 0987 / NRRL Y-1542)</name>
    <name type="common">Torula yeast</name>
    <name type="synonym">Candida utilis</name>
    <dbReference type="NCBI Taxonomy" id="983966"/>
    <lineage>
        <taxon>Eukaryota</taxon>
        <taxon>Fungi</taxon>
        <taxon>Dikarya</taxon>
        <taxon>Ascomycota</taxon>
        <taxon>Saccharomycotina</taxon>
        <taxon>Saccharomycetes</taxon>
        <taxon>Phaffomycetales</taxon>
        <taxon>Phaffomycetaceae</taxon>
        <taxon>Cyberlindnera</taxon>
    </lineage>
</organism>
<evidence type="ECO:0000256" key="7">
    <source>
        <dbReference type="ARBA" id="ARBA00022946"/>
    </source>
</evidence>
<evidence type="ECO:0000256" key="3">
    <source>
        <dbReference type="ARBA" id="ARBA00009790"/>
    </source>
</evidence>
<evidence type="ECO:0000256" key="8">
    <source>
        <dbReference type="ARBA" id="ARBA00023128"/>
    </source>
</evidence>
<evidence type="ECO:0000256" key="5">
    <source>
        <dbReference type="ARBA" id="ARBA00019258"/>
    </source>
</evidence>
<dbReference type="AlphaFoldDB" id="A0A0H5BZ18"/>
<keyword evidence="7" id="KW-0809">Transit peptide</keyword>
<accession>A0A0H5BZ18</accession>
<dbReference type="Proteomes" id="UP000038830">
    <property type="component" value="Unassembled WGS sequence"/>
</dbReference>
<keyword evidence="8" id="KW-0496">Mitochondrion</keyword>
<sequence>MIVGNTSRVSRIVVKRRISVSVAPLMGGTGVSTASFTEQKDRASPKSTKLTVSQFLAGAQKCYTPRYSQGGYPPKTVELTEVQAVKGSELRALIQENDGQSLNNLIGEMYTTGDWTHITEGLTRPEVSLLLRSLVEAHGSQIRLANHLKNLVPREHKTQFRDALVLERNINHLYSKLIQIKHPLTTSDVELLLKYETDNLNFRAAQRIVEYGEAHGANTVNFHNLKMRALGHTSPEAWISKTGSQLTIKGRKLPVEPREVFSKLLQEFSSHSNEFIPNLESHKQILCGFAHSRDLIQVRIHLEQIWGIPADESMPIELVSKTSSLYPDQDLLCKIVQMFGYNNHSLEGLNYVLKFIHYYQMDMARSTQLWSILVSFLKQETRGDSETISQRFLVVWDDMVSNRVRISDQLYRLKCDILSNASKQELLLSDLDTIRRRCLTTSSKVMQFRMQKVLTHYLKAVALFIYKGTDDVEEADRLTNVYFEHYSVSDQQLSDLQDCIPDIKELVESQRMKFEELQRQYDEEDDEESLW</sequence>
<evidence type="ECO:0000313" key="9">
    <source>
        <dbReference type="EMBL" id="CEP20452.1"/>
    </source>
</evidence>